<proteinExistence type="inferred from homology"/>
<feature type="domain" description="ABC transporter" evidence="5">
    <location>
        <begin position="8"/>
        <end position="250"/>
    </location>
</feature>
<accession>A0A4P6EGK7</accession>
<dbReference type="InterPro" id="IPR003593">
    <property type="entry name" value="AAA+_ATPase"/>
</dbReference>
<keyword evidence="3" id="KW-0547">Nucleotide-binding</keyword>
<keyword evidence="2" id="KW-0813">Transport</keyword>
<dbReference type="Proteomes" id="UP000293995">
    <property type="component" value="Chromosome"/>
</dbReference>
<evidence type="ECO:0000256" key="1">
    <source>
        <dbReference type="ARBA" id="ARBA00005417"/>
    </source>
</evidence>
<dbReference type="SUPFAM" id="SSF52540">
    <property type="entry name" value="P-loop containing nucleoside triphosphate hydrolases"/>
    <property type="match status" value="1"/>
</dbReference>
<dbReference type="Gene3D" id="3.40.50.300">
    <property type="entry name" value="P-loop containing nucleotide triphosphate hydrolases"/>
    <property type="match status" value="1"/>
</dbReference>
<dbReference type="InterPro" id="IPR013563">
    <property type="entry name" value="Oligopep_ABC_C"/>
</dbReference>
<dbReference type="GO" id="GO:0055085">
    <property type="term" value="P:transmembrane transport"/>
    <property type="evidence" value="ECO:0007669"/>
    <property type="project" value="UniProtKB-ARBA"/>
</dbReference>
<sequence>MSATTPVLEVRDISVAYGAGRKRSTAVADVGFTIERGRTLGLVGESGSGKTTIGMAVLGLIPLSAGEIRFQGESVHDLPRRRRRRLGKVRQVVFQDPYSSLNPLRTIGASLVEPARFHGATAAAARERACELMHTVGLDDSVLERYPAQFSGGQRQRIAIARSLMTDPEFIVCDEPVSALDLSVQADVMNLLTTLQRDLGLSLLFISHDLAIVRQISDDVVVLRAGAVVEAAPTEELFDAPREEYTRSLLNAVPRPRAADTEIEREAR</sequence>
<dbReference type="InterPro" id="IPR027417">
    <property type="entry name" value="P-loop_NTPase"/>
</dbReference>
<keyword evidence="4 6" id="KW-0067">ATP-binding</keyword>
<dbReference type="InterPro" id="IPR050319">
    <property type="entry name" value="ABC_transp_ATP-bind"/>
</dbReference>
<dbReference type="KEGG" id="mprt:ET475_10085"/>
<evidence type="ECO:0000313" key="7">
    <source>
        <dbReference type="Proteomes" id="UP000293995"/>
    </source>
</evidence>
<keyword evidence="7" id="KW-1185">Reference proteome</keyword>
<dbReference type="PANTHER" id="PTHR43776">
    <property type="entry name" value="TRANSPORT ATP-BINDING PROTEIN"/>
    <property type="match status" value="1"/>
</dbReference>
<dbReference type="EMBL" id="CP035494">
    <property type="protein sequence ID" value="QAY60299.1"/>
    <property type="molecule type" value="Genomic_DNA"/>
</dbReference>
<gene>
    <name evidence="6" type="ORF">ET475_10085</name>
</gene>
<dbReference type="RefSeq" id="WP_129389417.1">
    <property type="nucleotide sequence ID" value="NZ_CP035494.1"/>
</dbReference>
<dbReference type="PROSITE" id="PS00211">
    <property type="entry name" value="ABC_TRANSPORTER_1"/>
    <property type="match status" value="1"/>
</dbReference>
<dbReference type="GO" id="GO:0015833">
    <property type="term" value="P:peptide transport"/>
    <property type="evidence" value="ECO:0007669"/>
    <property type="project" value="InterPro"/>
</dbReference>
<dbReference type="InterPro" id="IPR017871">
    <property type="entry name" value="ABC_transporter-like_CS"/>
</dbReference>
<reference evidence="6 7" key="1">
    <citation type="submission" date="2019-01" db="EMBL/GenBank/DDBJ databases">
        <title>Genome sequencing of strain DFW100M-13.</title>
        <authorList>
            <person name="Heo J."/>
            <person name="Kim S.-J."/>
            <person name="Kim J.-S."/>
            <person name="Hong S.-B."/>
            <person name="Kwon S.-W."/>
        </authorList>
    </citation>
    <scope>NUCLEOTIDE SEQUENCE [LARGE SCALE GENOMIC DNA]</scope>
    <source>
        <strain evidence="6 7">DFW100M-13</strain>
    </source>
</reference>
<dbReference type="PANTHER" id="PTHR43776:SF7">
    <property type="entry name" value="D,D-DIPEPTIDE TRANSPORT ATP-BINDING PROTEIN DDPF-RELATED"/>
    <property type="match status" value="1"/>
</dbReference>
<evidence type="ECO:0000256" key="3">
    <source>
        <dbReference type="ARBA" id="ARBA00022741"/>
    </source>
</evidence>
<dbReference type="Pfam" id="PF08352">
    <property type="entry name" value="oligo_HPY"/>
    <property type="match status" value="1"/>
</dbReference>
<evidence type="ECO:0000259" key="5">
    <source>
        <dbReference type="PROSITE" id="PS50893"/>
    </source>
</evidence>
<dbReference type="SMART" id="SM00382">
    <property type="entry name" value="AAA"/>
    <property type="match status" value="1"/>
</dbReference>
<dbReference type="GO" id="GO:0016887">
    <property type="term" value="F:ATP hydrolysis activity"/>
    <property type="evidence" value="ECO:0007669"/>
    <property type="project" value="InterPro"/>
</dbReference>
<comment type="similarity">
    <text evidence="1">Belongs to the ABC transporter superfamily.</text>
</comment>
<dbReference type="GO" id="GO:0005524">
    <property type="term" value="F:ATP binding"/>
    <property type="evidence" value="ECO:0007669"/>
    <property type="project" value="UniProtKB-KW"/>
</dbReference>
<organism evidence="6 7">
    <name type="scientific">Microbacterium protaetiae</name>
    <dbReference type="NCBI Taxonomy" id="2509458"/>
    <lineage>
        <taxon>Bacteria</taxon>
        <taxon>Bacillati</taxon>
        <taxon>Actinomycetota</taxon>
        <taxon>Actinomycetes</taxon>
        <taxon>Micrococcales</taxon>
        <taxon>Microbacteriaceae</taxon>
        <taxon>Microbacterium</taxon>
    </lineage>
</organism>
<dbReference type="Pfam" id="PF00005">
    <property type="entry name" value="ABC_tran"/>
    <property type="match status" value="1"/>
</dbReference>
<name>A0A4P6EGK7_9MICO</name>
<dbReference type="InterPro" id="IPR003439">
    <property type="entry name" value="ABC_transporter-like_ATP-bd"/>
</dbReference>
<evidence type="ECO:0000256" key="4">
    <source>
        <dbReference type="ARBA" id="ARBA00022840"/>
    </source>
</evidence>
<dbReference type="OrthoDB" id="3677453at2"/>
<protein>
    <submittedName>
        <fullName evidence="6">ABC transporter ATP-binding protein</fullName>
    </submittedName>
</protein>
<dbReference type="AlphaFoldDB" id="A0A4P6EGK7"/>
<dbReference type="PROSITE" id="PS50893">
    <property type="entry name" value="ABC_TRANSPORTER_2"/>
    <property type="match status" value="1"/>
</dbReference>
<evidence type="ECO:0000256" key="2">
    <source>
        <dbReference type="ARBA" id="ARBA00022448"/>
    </source>
</evidence>
<dbReference type="CDD" id="cd03257">
    <property type="entry name" value="ABC_NikE_OppD_transporters"/>
    <property type="match status" value="1"/>
</dbReference>
<evidence type="ECO:0000313" key="6">
    <source>
        <dbReference type="EMBL" id="QAY60299.1"/>
    </source>
</evidence>